<dbReference type="AlphaFoldDB" id="A0A1F8D6F8"/>
<keyword evidence="1" id="KW-0812">Transmembrane</keyword>
<organism evidence="2 3">
    <name type="scientific">Candidatus Woesebacteria bacterium RIFOXYB1_FULL_47_31</name>
    <dbReference type="NCBI Taxonomy" id="1802542"/>
    <lineage>
        <taxon>Bacteria</taxon>
        <taxon>Candidatus Woeseibacteriota</taxon>
    </lineage>
</organism>
<reference evidence="2 3" key="1">
    <citation type="journal article" date="2016" name="Nat. Commun.">
        <title>Thousands of microbial genomes shed light on interconnected biogeochemical processes in an aquifer system.</title>
        <authorList>
            <person name="Anantharaman K."/>
            <person name="Brown C.T."/>
            <person name="Hug L.A."/>
            <person name="Sharon I."/>
            <person name="Castelle C.J."/>
            <person name="Probst A.J."/>
            <person name="Thomas B.C."/>
            <person name="Singh A."/>
            <person name="Wilkins M.J."/>
            <person name="Karaoz U."/>
            <person name="Brodie E.L."/>
            <person name="Williams K.H."/>
            <person name="Hubbard S.S."/>
            <person name="Banfield J.F."/>
        </authorList>
    </citation>
    <scope>NUCLEOTIDE SEQUENCE [LARGE SCALE GENOMIC DNA]</scope>
</reference>
<dbReference type="Pfam" id="PF18926">
    <property type="entry name" value="DUF5676"/>
    <property type="match status" value="1"/>
</dbReference>
<name>A0A1F8D6F8_9BACT</name>
<feature type="transmembrane region" description="Helical" evidence="1">
    <location>
        <begin position="12"/>
        <end position="36"/>
    </location>
</feature>
<sequence>MRKMKLNEKAWANASAVFMGILYIFCALGIVLFPGISKAVAGSWFHGIDLGLIWTGGVRPNFLLGLVTAVVLSWIGGWVFAWLYNKLTK</sequence>
<gene>
    <name evidence="2" type="ORF">A2376_00315</name>
</gene>
<dbReference type="Proteomes" id="UP000178330">
    <property type="component" value="Unassembled WGS sequence"/>
</dbReference>
<keyword evidence="1" id="KW-0472">Membrane</keyword>
<keyword evidence="1" id="KW-1133">Transmembrane helix</keyword>
<proteinExistence type="predicted"/>
<evidence type="ECO:0000256" key="1">
    <source>
        <dbReference type="SAM" id="Phobius"/>
    </source>
</evidence>
<accession>A0A1F8D6F8</accession>
<evidence type="ECO:0000313" key="3">
    <source>
        <dbReference type="Proteomes" id="UP000178330"/>
    </source>
</evidence>
<dbReference type="InterPro" id="IPR044020">
    <property type="entry name" value="DUF5676"/>
</dbReference>
<protein>
    <submittedName>
        <fullName evidence="2">Uncharacterized protein</fullName>
    </submittedName>
</protein>
<dbReference type="EMBL" id="MGIC01000022">
    <property type="protein sequence ID" value="OGM83629.1"/>
    <property type="molecule type" value="Genomic_DNA"/>
</dbReference>
<comment type="caution">
    <text evidence="2">The sequence shown here is derived from an EMBL/GenBank/DDBJ whole genome shotgun (WGS) entry which is preliminary data.</text>
</comment>
<feature type="transmembrane region" description="Helical" evidence="1">
    <location>
        <begin position="62"/>
        <end position="84"/>
    </location>
</feature>
<evidence type="ECO:0000313" key="2">
    <source>
        <dbReference type="EMBL" id="OGM83629.1"/>
    </source>
</evidence>